<comment type="caution">
    <text evidence="2">The sequence shown here is derived from an EMBL/GenBank/DDBJ whole genome shotgun (WGS) entry which is preliminary data.</text>
</comment>
<dbReference type="EMBL" id="BSXT01002355">
    <property type="protein sequence ID" value="GMF48469.1"/>
    <property type="molecule type" value="Genomic_DNA"/>
</dbReference>
<reference evidence="2" key="1">
    <citation type="submission" date="2023-04" db="EMBL/GenBank/DDBJ databases">
        <title>Phytophthora fragariaefolia NBRC 109709.</title>
        <authorList>
            <person name="Ichikawa N."/>
            <person name="Sato H."/>
            <person name="Tonouchi N."/>
        </authorList>
    </citation>
    <scope>NUCLEOTIDE SEQUENCE</scope>
    <source>
        <strain evidence="2">NBRC 109709</strain>
    </source>
</reference>
<sequence length="182" mass="20286">MSPAASCLRMMTLAAKDMKKKKETMKRRKKSTWKSTAELVGEDEELSLQVIRMGNPRLVECNLVAELDASADDGDDEDDQGVGQMERPPFIPRATRNADTPSANKVLARLGEEMRTRSEWMMMFAPVAMAQATWPMLGPELTQPINSTGIKSTVLLLKVMGYRCNSQPNSLIQLVEDKVLLL</sequence>
<dbReference type="Proteomes" id="UP001165121">
    <property type="component" value="Unassembled WGS sequence"/>
</dbReference>
<accession>A0A9W6XYW4</accession>
<organism evidence="2 3">
    <name type="scientific">Phytophthora fragariaefolia</name>
    <dbReference type="NCBI Taxonomy" id="1490495"/>
    <lineage>
        <taxon>Eukaryota</taxon>
        <taxon>Sar</taxon>
        <taxon>Stramenopiles</taxon>
        <taxon>Oomycota</taxon>
        <taxon>Peronosporomycetes</taxon>
        <taxon>Peronosporales</taxon>
        <taxon>Peronosporaceae</taxon>
        <taxon>Phytophthora</taxon>
    </lineage>
</organism>
<protein>
    <submittedName>
        <fullName evidence="2">Unnamed protein product</fullName>
    </submittedName>
</protein>
<evidence type="ECO:0000313" key="3">
    <source>
        <dbReference type="Proteomes" id="UP001165121"/>
    </source>
</evidence>
<evidence type="ECO:0000313" key="2">
    <source>
        <dbReference type="EMBL" id="GMF48469.1"/>
    </source>
</evidence>
<gene>
    <name evidence="2" type="ORF">Pfra01_001873900</name>
</gene>
<name>A0A9W6XYW4_9STRA</name>
<evidence type="ECO:0000256" key="1">
    <source>
        <dbReference type="SAM" id="MobiDB-lite"/>
    </source>
</evidence>
<keyword evidence="3" id="KW-1185">Reference proteome</keyword>
<feature type="compositionally biased region" description="Acidic residues" evidence="1">
    <location>
        <begin position="70"/>
        <end position="80"/>
    </location>
</feature>
<proteinExistence type="predicted"/>
<dbReference type="AlphaFoldDB" id="A0A9W6XYW4"/>
<feature type="region of interest" description="Disordered" evidence="1">
    <location>
        <begin position="70"/>
        <end position="89"/>
    </location>
</feature>
<dbReference type="OrthoDB" id="126374at2759"/>